<feature type="transmembrane region" description="Helical" evidence="6">
    <location>
        <begin position="70"/>
        <end position="91"/>
    </location>
</feature>
<dbReference type="EMBL" id="MJIE01000001">
    <property type="protein sequence ID" value="OLR56849.1"/>
    <property type="molecule type" value="Genomic_DNA"/>
</dbReference>
<dbReference type="NCBIfam" id="NF037997">
    <property type="entry name" value="Na_Pi_symport"/>
    <property type="match status" value="1"/>
</dbReference>
<evidence type="ECO:0000256" key="4">
    <source>
        <dbReference type="ARBA" id="ARBA00022989"/>
    </source>
</evidence>
<evidence type="ECO:0000256" key="5">
    <source>
        <dbReference type="ARBA" id="ARBA00023136"/>
    </source>
</evidence>
<keyword evidence="8" id="KW-1185">Reference proteome</keyword>
<dbReference type="PANTHER" id="PTHR10010">
    <property type="entry name" value="SOLUTE CARRIER FAMILY 34 SODIUM PHOSPHATE , MEMBER 2-RELATED"/>
    <property type="match status" value="1"/>
</dbReference>
<evidence type="ECO:0000256" key="6">
    <source>
        <dbReference type="SAM" id="Phobius"/>
    </source>
</evidence>
<sequence>MNETIRVAFGLIGGLALFLFGMNMMSDSLQKVAGEKMKKVLAMLTRNPLLGVISGALVTAVLQSSSATTVMAIGFVSAGLISLPQAISVVFGANIGTTMTAQIIAFNISDYIYPIIFVGFIIQFVAKSEKLKYIGQAVLAFGLLFLGIDTMGNVMKPLADSPFFVNLIAQVSDVPVLGVLVGMCMTLVVQSSSATIAVLQNFASQPGPDGVSSILGLAGAIPVLLGDNIGTTITAILASIGQSRDAKRTALAHCLFNVSGTCLFIWFIKPYARLIQYISPHGNEVAVISRQIANAHTCFNLTMTLIWLPLLWLMVKMVMRILPEKDYERKPITTLDDNLLHQPVSALHLVFEEIISCSDRVNDMLVSLRGIRLKTLKDTLQVVHSEAQEIAVQGDAISEYLAKMFSKGVLTETQASDTTGLMLVVNDIDRISGLCGQISDNLAAANQGKSGYSKEAIKEISKLFDVLSGLYEAVHRSIVMGNVTAMQKSMEDKEELVRLDDKIRAAHMKRVGKGLCDANLTISLNDLLHDVERIGNTCLDLMEMASQEINFSKFLIDKKKNAGGPPAVSGSRPTLQA</sequence>
<gene>
    <name evidence="7" type="ORF">BHK98_12705</name>
</gene>
<comment type="subcellular location">
    <subcellularLocation>
        <location evidence="1">Cell membrane</location>
        <topology evidence="1">Multi-pass membrane protein</topology>
    </subcellularLocation>
</comment>
<dbReference type="SUPFAM" id="SSF109755">
    <property type="entry name" value="PhoU-like"/>
    <property type="match status" value="1"/>
</dbReference>
<keyword evidence="4 6" id="KW-1133">Transmembrane helix</keyword>
<feature type="transmembrane region" description="Helical" evidence="6">
    <location>
        <begin position="131"/>
        <end position="151"/>
    </location>
</feature>
<dbReference type="AlphaFoldDB" id="A0A1Q9JKX1"/>
<evidence type="ECO:0000256" key="2">
    <source>
        <dbReference type="ARBA" id="ARBA00022475"/>
    </source>
</evidence>
<feature type="transmembrane region" description="Helical" evidence="6">
    <location>
        <begin position="6"/>
        <end position="26"/>
    </location>
</feature>
<dbReference type="RefSeq" id="WP_075714803.1">
    <property type="nucleotide sequence ID" value="NZ_MJIE01000001.1"/>
</dbReference>
<feature type="transmembrane region" description="Helical" evidence="6">
    <location>
        <begin position="292"/>
        <end position="315"/>
    </location>
</feature>
<dbReference type="InterPro" id="IPR004633">
    <property type="entry name" value="NaPi_cotrn-rel/YqeW-like"/>
</dbReference>
<dbReference type="PANTHER" id="PTHR10010:SF46">
    <property type="entry name" value="SODIUM-DEPENDENT PHOSPHATE TRANSPORT PROTEIN 2B"/>
    <property type="match status" value="1"/>
</dbReference>
<dbReference type="OrthoDB" id="9763003at2"/>
<organism evidence="7 8">
    <name type="scientific">Hornefia porci</name>
    <dbReference type="NCBI Taxonomy" id="2652292"/>
    <lineage>
        <taxon>Bacteria</taxon>
        <taxon>Bacillati</taxon>
        <taxon>Bacillota</taxon>
        <taxon>Clostridia</taxon>
        <taxon>Peptostreptococcales</taxon>
        <taxon>Anaerovoracaceae</taxon>
        <taxon>Hornefia</taxon>
    </lineage>
</organism>
<name>A0A1Q9JKX1_9FIRM</name>
<dbReference type="GO" id="GO:0044341">
    <property type="term" value="P:sodium-dependent phosphate transport"/>
    <property type="evidence" value="ECO:0007669"/>
    <property type="project" value="InterPro"/>
</dbReference>
<dbReference type="NCBIfam" id="TIGR00704">
    <property type="entry name" value="NaPi_cotrn_rel"/>
    <property type="match status" value="1"/>
</dbReference>
<protein>
    <submittedName>
        <fullName evidence="7">Na/Pi cotransporter</fullName>
    </submittedName>
</protein>
<reference evidence="7 8" key="1">
    <citation type="journal article" date="2016" name="Appl. Environ. Microbiol.">
        <title>Function and Phylogeny of Bacterial Butyryl Coenzyme A:Acetate Transferases and Their Diversity in the Proximal Colon of Swine.</title>
        <authorList>
            <person name="Trachsel J."/>
            <person name="Bayles D.O."/>
            <person name="Looft T."/>
            <person name="Levine U.Y."/>
            <person name="Allen H.K."/>
        </authorList>
    </citation>
    <scope>NUCLEOTIDE SEQUENCE [LARGE SCALE GENOMIC DNA]</scope>
    <source>
        <strain evidence="7 8">68-3-10</strain>
    </source>
</reference>
<dbReference type="InterPro" id="IPR003841">
    <property type="entry name" value="Na/Pi_transpt"/>
</dbReference>
<evidence type="ECO:0000313" key="7">
    <source>
        <dbReference type="EMBL" id="OLR56849.1"/>
    </source>
</evidence>
<evidence type="ECO:0000256" key="3">
    <source>
        <dbReference type="ARBA" id="ARBA00022692"/>
    </source>
</evidence>
<dbReference type="GO" id="GO:0005436">
    <property type="term" value="F:sodium:phosphate symporter activity"/>
    <property type="evidence" value="ECO:0007669"/>
    <property type="project" value="InterPro"/>
</dbReference>
<feature type="transmembrane region" description="Helical" evidence="6">
    <location>
        <begin position="214"/>
        <end position="238"/>
    </location>
</feature>
<comment type="caution">
    <text evidence="7">The sequence shown here is derived from an EMBL/GenBank/DDBJ whole genome shotgun (WGS) entry which is preliminary data.</text>
</comment>
<keyword evidence="5 6" id="KW-0472">Membrane</keyword>
<feature type="transmembrane region" description="Helical" evidence="6">
    <location>
        <begin position="250"/>
        <end position="272"/>
    </location>
</feature>
<proteinExistence type="predicted"/>
<feature type="transmembrane region" description="Helical" evidence="6">
    <location>
        <begin position="103"/>
        <end position="125"/>
    </location>
</feature>
<dbReference type="InterPro" id="IPR038078">
    <property type="entry name" value="PhoU-like_sf"/>
</dbReference>
<dbReference type="GO" id="GO:0005886">
    <property type="term" value="C:plasma membrane"/>
    <property type="evidence" value="ECO:0007669"/>
    <property type="project" value="UniProtKB-SubCell"/>
</dbReference>
<feature type="transmembrane region" description="Helical" evidence="6">
    <location>
        <begin position="47"/>
        <end position="64"/>
    </location>
</feature>
<dbReference type="Gene3D" id="1.20.58.220">
    <property type="entry name" value="Phosphate transport system protein phou homolog 2, domain 2"/>
    <property type="match status" value="1"/>
</dbReference>
<keyword evidence="2" id="KW-1003">Cell membrane</keyword>
<evidence type="ECO:0000313" key="8">
    <source>
        <dbReference type="Proteomes" id="UP000187404"/>
    </source>
</evidence>
<keyword evidence="3 6" id="KW-0812">Transmembrane</keyword>
<evidence type="ECO:0000256" key="1">
    <source>
        <dbReference type="ARBA" id="ARBA00004651"/>
    </source>
</evidence>
<accession>A0A1Q9JKX1</accession>
<dbReference type="Proteomes" id="UP000187404">
    <property type="component" value="Unassembled WGS sequence"/>
</dbReference>
<feature type="transmembrane region" description="Helical" evidence="6">
    <location>
        <begin position="163"/>
        <end position="189"/>
    </location>
</feature>
<dbReference type="Pfam" id="PF02690">
    <property type="entry name" value="Na_Pi_cotrans"/>
    <property type="match status" value="2"/>
</dbReference>